<dbReference type="Proteomes" id="UP000548476">
    <property type="component" value="Unassembled WGS sequence"/>
</dbReference>
<reference evidence="1 2" key="1">
    <citation type="submission" date="2020-08" db="EMBL/GenBank/DDBJ databases">
        <title>Genomic Encyclopedia of Type Strains, Phase IV (KMG-IV): sequencing the most valuable type-strain genomes for metagenomic binning, comparative biology and taxonomic classification.</title>
        <authorList>
            <person name="Goeker M."/>
        </authorList>
    </citation>
    <scope>NUCLEOTIDE SEQUENCE [LARGE SCALE GENOMIC DNA]</scope>
    <source>
        <strain evidence="1 2">YIM 65646</strain>
    </source>
</reference>
<organism evidence="1 2">
    <name type="scientific">Phytomonospora endophytica</name>
    <dbReference type="NCBI Taxonomy" id="714109"/>
    <lineage>
        <taxon>Bacteria</taxon>
        <taxon>Bacillati</taxon>
        <taxon>Actinomycetota</taxon>
        <taxon>Actinomycetes</taxon>
        <taxon>Micromonosporales</taxon>
        <taxon>Micromonosporaceae</taxon>
        <taxon>Phytomonospora</taxon>
    </lineage>
</organism>
<comment type="caution">
    <text evidence="1">The sequence shown here is derived from an EMBL/GenBank/DDBJ whole genome shotgun (WGS) entry which is preliminary data.</text>
</comment>
<accession>A0A841FM29</accession>
<protein>
    <submittedName>
        <fullName evidence="1">Uncharacterized protein</fullName>
    </submittedName>
</protein>
<evidence type="ECO:0000313" key="1">
    <source>
        <dbReference type="EMBL" id="MBB6034592.1"/>
    </source>
</evidence>
<dbReference type="RefSeq" id="WP_184787477.1">
    <property type="nucleotide sequence ID" value="NZ_BONT01000110.1"/>
</dbReference>
<evidence type="ECO:0000313" key="2">
    <source>
        <dbReference type="Proteomes" id="UP000548476"/>
    </source>
</evidence>
<gene>
    <name evidence="1" type="ORF">HNR73_002446</name>
</gene>
<dbReference type="EMBL" id="JACHGT010000005">
    <property type="protein sequence ID" value="MBB6034592.1"/>
    <property type="molecule type" value="Genomic_DNA"/>
</dbReference>
<proteinExistence type="predicted"/>
<name>A0A841FM29_9ACTN</name>
<keyword evidence="2" id="KW-1185">Reference proteome</keyword>
<sequence length="305" mass="33506">MAAKPNPDPSRITAAMWRLWSEFDVHHPKTQLGGIFAPKSGYHNTRNANVPGDYSRQFAADRRGPADKAAALDLTFPNAQGGDFSTIILYSRRLDAAAKARDPRLYVGRTPVLREFIGTIDGERPYAYDLQRRGSDHDRDDSHMWHIHLSVTRQFVTDWDILAGVLSVLIGDSIVAITKDDMKTMMQWDPGDDTGIPNWEWRGDFTANKTVRASFAWWLGPELAHAAKVEAAAARADVAKLAGELTELRKRVDGLPKTLAPALVKAVGQAIAEGIADDVLTNAIKEGVRDVLGSLDSDQLKPAEG</sequence>
<dbReference type="AlphaFoldDB" id="A0A841FM29"/>